<organism evidence="1 2">
    <name type="scientific">Araneus ventricosus</name>
    <name type="common">Orbweaver spider</name>
    <name type="synonym">Epeira ventricosa</name>
    <dbReference type="NCBI Taxonomy" id="182803"/>
    <lineage>
        <taxon>Eukaryota</taxon>
        <taxon>Metazoa</taxon>
        <taxon>Ecdysozoa</taxon>
        <taxon>Arthropoda</taxon>
        <taxon>Chelicerata</taxon>
        <taxon>Arachnida</taxon>
        <taxon>Araneae</taxon>
        <taxon>Araneomorphae</taxon>
        <taxon>Entelegynae</taxon>
        <taxon>Araneoidea</taxon>
        <taxon>Araneidae</taxon>
        <taxon>Araneus</taxon>
    </lineage>
</organism>
<keyword evidence="2" id="KW-1185">Reference proteome</keyword>
<dbReference type="Proteomes" id="UP000499080">
    <property type="component" value="Unassembled WGS sequence"/>
</dbReference>
<dbReference type="AlphaFoldDB" id="A0A4Y2EI81"/>
<protein>
    <submittedName>
        <fullName evidence="1">Uncharacterized protein</fullName>
    </submittedName>
</protein>
<name>A0A4Y2EI81_ARAVE</name>
<evidence type="ECO:0000313" key="2">
    <source>
        <dbReference type="Proteomes" id="UP000499080"/>
    </source>
</evidence>
<accession>A0A4Y2EI81</accession>
<comment type="caution">
    <text evidence="1">The sequence shown here is derived from an EMBL/GenBank/DDBJ whole genome shotgun (WGS) entry which is preliminary data.</text>
</comment>
<gene>
    <name evidence="1" type="ORF">AVEN_20587_1</name>
</gene>
<proteinExistence type="predicted"/>
<evidence type="ECO:0000313" key="1">
    <source>
        <dbReference type="EMBL" id="GBM27976.1"/>
    </source>
</evidence>
<reference evidence="1 2" key="1">
    <citation type="journal article" date="2019" name="Sci. Rep.">
        <title>Orb-weaving spider Araneus ventricosus genome elucidates the spidroin gene catalogue.</title>
        <authorList>
            <person name="Kono N."/>
            <person name="Nakamura H."/>
            <person name="Ohtoshi R."/>
            <person name="Moran D.A.P."/>
            <person name="Shinohara A."/>
            <person name="Yoshida Y."/>
            <person name="Fujiwara M."/>
            <person name="Mori M."/>
            <person name="Tomita M."/>
            <person name="Arakawa K."/>
        </authorList>
    </citation>
    <scope>NUCLEOTIDE SEQUENCE [LARGE SCALE GENOMIC DNA]</scope>
</reference>
<sequence>MHGLTPKACGKILNPALRFVLQPNVIRRARSNLTWDLLRKTVTSKSVTAPPNRSIADPPGFRFERTRCARVKTKQSIAILRQRADEWKLFYPRGAALPATRPTHKVAVTHNLGMVVFFSTGFPFSPSDLLVFAR</sequence>
<dbReference type="EMBL" id="BGPR01000599">
    <property type="protein sequence ID" value="GBM27976.1"/>
    <property type="molecule type" value="Genomic_DNA"/>
</dbReference>